<organism evidence="3 4">
    <name type="scientific">Steinernema carpocapsae</name>
    <name type="common">Entomopathogenic nematode</name>
    <dbReference type="NCBI Taxonomy" id="34508"/>
    <lineage>
        <taxon>Eukaryota</taxon>
        <taxon>Metazoa</taxon>
        <taxon>Ecdysozoa</taxon>
        <taxon>Nematoda</taxon>
        <taxon>Chromadorea</taxon>
        <taxon>Rhabditida</taxon>
        <taxon>Tylenchina</taxon>
        <taxon>Panagrolaimomorpha</taxon>
        <taxon>Strongyloidoidea</taxon>
        <taxon>Steinernematidae</taxon>
        <taxon>Steinernema</taxon>
    </lineage>
</organism>
<evidence type="ECO:0000313" key="4">
    <source>
        <dbReference type="Proteomes" id="UP000298663"/>
    </source>
</evidence>
<protein>
    <submittedName>
        <fullName evidence="3">Uncharacterized protein</fullName>
    </submittedName>
</protein>
<feature type="region of interest" description="Disordered" evidence="2">
    <location>
        <begin position="354"/>
        <end position="375"/>
    </location>
</feature>
<feature type="compositionally biased region" description="Basic and acidic residues" evidence="2">
    <location>
        <begin position="22"/>
        <end position="35"/>
    </location>
</feature>
<sequence>MTTRQSSRASASTRSRRSASARRPDWQDSVVVEKKSLPALSEKMTDRTTSLKKIYGNIGNVSLPPIQRSLTSSHLSKPNGRSNGSRQDIVAGKFAASTSVAGSSRLPNKPHSEQALHELLNVVSFLKTNCKQLKRENKYLNSQVREMKEFHSSEQASTEEFLKKHKAFVEFRKTIVETSLRFFGFEGNVRAANAVLGRKGQRNKKFEDRWIASANKRAESHRRARNSRIVSTECVHCQLVAQALFRTIDFATIFRNYITNPTQHGKKGDDPLTFTKDIATQKMQQLTDLLTECESRLRVLSKEAQNIIKEEDSDEDARDSLSKLLGKLKDEHGNFRRQCDQIGKNVEKLNVAVNDEASTHSEAPRSSGKLRSESEEEDNMIADFIVLLQSHKKRLQILKTLDEAKEHDFPAQHFERRHSGSESTDKK</sequence>
<accession>A0A4U8UUU8</accession>
<dbReference type="EMBL" id="AZBU02000001">
    <property type="protein sequence ID" value="TMS37091.1"/>
    <property type="molecule type" value="Genomic_DNA"/>
</dbReference>
<keyword evidence="4" id="KW-1185">Reference proteome</keyword>
<dbReference type="AlphaFoldDB" id="A0A4U8UUU8"/>
<dbReference type="Proteomes" id="UP000298663">
    <property type="component" value="Chromosome X"/>
</dbReference>
<evidence type="ECO:0000256" key="1">
    <source>
        <dbReference type="SAM" id="Coils"/>
    </source>
</evidence>
<comment type="caution">
    <text evidence="3">The sequence shown here is derived from an EMBL/GenBank/DDBJ whole genome shotgun (WGS) entry which is preliminary data.</text>
</comment>
<evidence type="ECO:0000313" key="3">
    <source>
        <dbReference type="EMBL" id="TMS37091.1"/>
    </source>
</evidence>
<evidence type="ECO:0000256" key="2">
    <source>
        <dbReference type="SAM" id="MobiDB-lite"/>
    </source>
</evidence>
<feature type="region of interest" description="Disordered" evidence="2">
    <location>
        <begin position="63"/>
        <end position="88"/>
    </location>
</feature>
<name>A0A4U8UUU8_STECR</name>
<keyword evidence="1" id="KW-0175">Coiled coil</keyword>
<proteinExistence type="predicted"/>
<reference evidence="3 4" key="2">
    <citation type="journal article" date="2019" name="G3 (Bethesda)">
        <title>Hybrid Assembly of the Genome of the Entomopathogenic Nematode Steinernema carpocapsae Identifies the X-Chromosome.</title>
        <authorList>
            <person name="Serra L."/>
            <person name="Macchietto M."/>
            <person name="Macias-Munoz A."/>
            <person name="McGill C.J."/>
            <person name="Rodriguez I.M."/>
            <person name="Rodriguez B."/>
            <person name="Murad R."/>
            <person name="Mortazavi A."/>
        </authorList>
    </citation>
    <scope>NUCLEOTIDE SEQUENCE [LARGE SCALE GENOMIC DNA]</scope>
    <source>
        <strain evidence="3 4">ALL</strain>
    </source>
</reference>
<feature type="coiled-coil region" evidence="1">
    <location>
        <begin position="116"/>
        <end position="143"/>
    </location>
</feature>
<feature type="compositionally biased region" description="Polar residues" evidence="2">
    <location>
        <begin position="68"/>
        <end position="86"/>
    </location>
</feature>
<reference evidence="3 4" key="1">
    <citation type="journal article" date="2015" name="Genome Biol.">
        <title>Comparative genomics of Steinernema reveals deeply conserved gene regulatory networks.</title>
        <authorList>
            <person name="Dillman A.R."/>
            <person name="Macchietto M."/>
            <person name="Porter C.F."/>
            <person name="Rogers A."/>
            <person name="Williams B."/>
            <person name="Antoshechkin I."/>
            <person name="Lee M.M."/>
            <person name="Goodwin Z."/>
            <person name="Lu X."/>
            <person name="Lewis E.E."/>
            <person name="Goodrich-Blair H."/>
            <person name="Stock S.P."/>
            <person name="Adams B.J."/>
            <person name="Sternberg P.W."/>
            <person name="Mortazavi A."/>
        </authorList>
    </citation>
    <scope>NUCLEOTIDE SEQUENCE [LARGE SCALE GENOMIC DNA]</scope>
    <source>
        <strain evidence="3 4">ALL</strain>
    </source>
</reference>
<feature type="compositionally biased region" description="Low complexity" evidence="2">
    <location>
        <begin position="1"/>
        <end position="13"/>
    </location>
</feature>
<dbReference type="OrthoDB" id="10557840at2759"/>
<feature type="coiled-coil region" evidence="1">
    <location>
        <begin position="276"/>
        <end position="310"/>
    </location>
</feature>
<dbReference type="EMBL" id="CM016762">
    <property type="protein sequence ID" value="TMS37091.1"/>
    <property type="molecule type" value="Genomic_DNA"/>
</dbReference>
<feature type="region of interest" description="Disordered" evidence="2">
    <location>
        <begin position="1"/>
        <end position="35"/>
    </location>
</feature>
<gene>
    <name evidence="3" type="ORF">L596_004099</name>
</gene>